<feature type="domain" description="NADP transhydrogenase beta-like" evidence="11">
    <location>
        <begin position="7"/>
        <end position="458"/>
    </location>
</feature>
<comment type="subcellular location">
    <subcellularLocation>
        <location evidence="1">Membrane</location>
        <topology evidence="1">Multi-pass membrane protein</topology>
    </subcellularLocation>
</comment>
<dbReference type="PANTHER" id="PTHR44758:SF1">
    <property type="entry name" value="NAD(P) TRANSHYDROGENASE SUBUNIT BETA"/>
    <property type="match status" value="1"/>
</dbReference>
<evidence type="ECO:0000256" key="5">
    <source>
        <dbReference type="ARBA" id="ARBA00022967"/>
    </source>
</evidence>
<evidence type="ECO:0000256" key="8">
    <source>
        <dbReference type="ARBA" id="ARBA00023136"/>
    </source>
</evidence>
<evidence type="ECO:0000256" key="1">
    <source>
        <dbReference type="ARBA" id="ARBA00004141"/>
    </source>
</evidence>
<proteinExistence type="predicted"/>
<accession>A0A1I6YCN5</accession>
<keyword evidence="5" id="KW-1278">Translocase</keyword>
<evidence type="ECO:0000259" key="11">
    <source>
        <dbReference type="Pfam" id="PF02233"/>
    </source>
</evidence>
<dbReference type="EC" id="7.1.1.1" evidence="2"/>
<evidence type="ECO:0000256" key="7">
    <source>
        <dbReference type="ARBA" id="ARBA00023027"/>
    </source>
</evidence>
<dbReference type="SUPFAM" id="SSF52467">
    <property type="entry name" value="DHS-like NAD/FAD-binding domain"/>
    <property type="match status" value="1"/>
</dbReference>
<keyword evidence="3 10" id="KW-0812">Transmembrane</keyword>
<evidence type="ECO:0000256" key="2">
    <source>
        <dbReference type="ARBA" id="ARBA00012943"/>
    </source>
</evidence>
<evidence type="ECO:0000313" key="12">
    <source>
        <dbReference type="EMBL" id="SFT48285.1"/>
    </source>
</evidence>
<reference evidence="12 13" key="1">
    <citation type="submission" date="2016-10" db="EMBL/GenBank/DDBJ databases">
        <authorList>
            <person name="de Groot N.N."/>
        </authorList>
    </citation>
    <scope>NUCLEOTIDE SEQUENCE [LARGE SCALE GENOMIC DNA]</scope>
    <source>
        <strain evidence="12 13">CGMCC 1.7005</strain>
    </source>
</reference>
<feature type="transmembrane region" description="Helical" evidence="10">
    <location>
        <begin position="125"/>
        <end position="149"/>
    </location>
</feature>
<dbReference type="InterPro" id="IPR034300">
    <property type="entry name" value="PNTB-like"/>
</dbReference>
<dbReference type="RefSeq" id="WP_090246599.1">
    <property type="nucleotide sequence ID" value="NZ_FPAS01000001.1"/>
</dbReference>
<comment type="catalytic activity">
    <reaction evidence="9">
        <text>NAD(+) + NADPH + H(+)(in) = NADH + NADP(+) + H(+)(out)</text>
        <dbReference type="Rhea" id="RHEA:47992"/>
        <dbReference type="ChEBI" id="CHEBI:15378"/>
        <dbReference type="ChEBI" id="CHEBI:57540"/>
        <dbReference type="ChEBI" id="CHEBI:57783"/>
        <dbReference type="ChEBI" id="CHEBI:57945"/>
        <dbReference type="ChEBI" id="CHEBI:58349"/>
        <dbReference type="EC" id="7.1.1.1"/>
    </reaction>
</comment>
<dbReference type="STRING" id="477690.SAMN05216474_0810"/>
<sequence length="463" mass="50054">MALFGNFGYLFSTAFFALGMVYMGNPKRASKGNALLILGMITAVVSTLGFNASEGLDFNWNRLLLILALLIVGIVAGRKISFSFKITRMPELVSLFNGFGGLCAALIGWVSLFQTNVELSQSSQVILLLSLFMGFSTFSGSMIAFFKLGGKLKKAWRGNNAYMWLTLLLSGVTFLSSLQPNTFIDVKTSVLLLGLFSLSYGVFFANGVGGGDMPVLISVLNGLTGVLTTISGIYFENTIMILLGVFVGATGVILTIQMCKAMNKSFVKIFFNTAKKAIHIQGEAEELDIKETSSASIVADLTLAKKVAIVPGYGLAIAQAQKACYELKNLLNAYDTDVKFVIHPVAGRMPGHMNVLLAEANIPYADILDLDKGNEYLAESDLCFVIGANDVVNTSAETNENSPIYGMPIIQTYLAQKVVIIKRSLSNGYADIQNPVFGLENSSMYFTDAKVGLESIVTELKER</sequence>
<evidence type="ECO:0000256" key="10">
    <source>
        <dbReference type="SAM" id="Phobius"/>
    </source>
</evidence>
<feature type="transmembrane region" description="Helical" evidence="10">
    <location>
        <begin position="35"/>
        <end position="53"/>
    </location>
</feature>
<dbReference type="AlphaFoldDB" id="A0A1I6YCN5"/>
<dbReference type="InterPro" id="IPR029035">
    <property type="entry name" value="DHS-like_NAD/FAD-binding_dom"/>
</dbReference>
<feature type="transmembrane region" description="Helical" evidence="10">
    <location>
        <begin position="215"/>
        <end position="235"/>
    </location>
</feature>
<keyword evidence="6 10" id="KW-1133">Transmembrane helix</keyword>
<evidence type="ECO:0000256" key="4">
    <source>
        <dbReference type="ARBA" id="ARBA00022857"/>
    </source>
</evidence>
<keyword evidence="8 10" id="KW-0472">Membrane</keyword>
<dbReference type="OrthoDB" id="9763786at2"/>
<evidence type="ECO:0000313" key="13">
    <source>
        <dbReference type="Proteomes" id="UP000236454"/>
    </source>
</evidence>
<dbReference type="PANTHER" id="PTHR44758">
    <property type="entry name" value="NAD(P) TRANSHYDROGENASE SUBUNIT BETA"/>
    <property type="match status" value="1"/>
</dbReference>
<feature type="transmembrane region" description="Helical" evidence="10">
    <location>
        <begin position="190"/>
        <end position="208"/>
    </location>
</feature>
<evidence type="ECO:0000256" key="3">
    <source>
        <dbReference type="ARBA" id="ARBA00022692"/>
    </source>
</evidence>
<keyword evidence="13" id="KW-1185">Reference proteome</keyword>
<keyword evidence="4" id="KW-0521">NADP</keyword>
<evidence type="ECO:0000256" key="6">
    <source>
        <dbReference type="ARBA" id="ARBA00022989"/>
    </source>
</evidence>
<dbReference type="Proteomes" id="UP000236454">
    <property type="component" value="Unassembled WGS sequence"/>
</dbReference>
<dbReference type="Pfam" id="PF02233">
    <property type="entry name" value="PNTB"/>
    <property type="match status" value="1"/>
</dbReference>
<name>A0A1I6YCN5_9FLAO</name>
<dbReference type="Gene3D" id="3.40.50.1220">
    <property type="entry name" value="TPP-binding domain"/>
    <property type="match status" value="1"/>
</dbReference>
<protein>
    <recommendedName>
        <fullName evidence="2">proton-translocating NAD(P)(+) transhydrogenase</fullName>
        <ecNumber evidence="2">7.1.1.1</ecNumber>
    </recommendedName>
</protein>
<feature type="transmembrane region" description="Helical" evidence="10">
    <location>
        <begin position="92"/>
        <end position="113"/>
    </location>
</feature>
<feature type="transmembrane region" description="Helical" evidence="10">
    <location>
        <begin position="241"/>
        <end position="259"/>
    </location>
</feature>
<evidence type="ECO:0000256" key="9">
    <source>
        <dbReference type="ARBA" id="ARBA00048202"/>
    </source>
</evidence>
<feature type="transmembrane region" description="Helical" evidence="10">
    <location>
        <begin position="161"/>
        <end position="178"/>
    </location>
</feature>
<feature type="transmembrane region" description="Helical" evidence="10">
    <location>
        <begin position="6"/>
        <end position="23"/>
    </location>
</feature>
<dbReference type="GO" id="GO:0008750">
    <property type="term" value="F:proton-translocating NAD(P)+ transhydrogenase activity"/>
    <property type="evidence" value="ECO:0007669"/>
    <property type="project" value="UniProtKB-EC"/>
</dbReference>
<keyword evidence="7" id="KW-0520">NAD</keyword>
<gene>
    <name evidence="12" type="ORF">SAMN05216474_0810</name>
</gene>
<dbReference type="GO" id="GO:0016020">
    <property type="term" value="C:membrane"/>
    <property type="evidence" value="ECO:0007669"/>
    <property type="project" value="UniProtKB-SubCell"/>
</dbReference>
<feature type="transmembrane region" description="Helical" evidence="10">
    <location>
        <begin position="59"/>
        <end position="80"/>
    </location>
</feature>
<organism evidence="12 13">
    <name type="scientific">Lishizhenia tianjinensis</name>
    <dbReference type="NCBI Taxonomy" id="477690"/>
    <lineage>
        <taxon>Bacteria</taxon>
        <taxon>Pseudomonadati</taxon>
        <taxon>Bacteroidota</taxon>
        <taxon>Flavobacteriia</taxon>
        <taxon>Flavobacteriales</taxon>
        <taxon>Crocinitomicaceae</taxon>
        <taxon>Lishizhenia</taxon>
    </lineage>
</organism>
<dbReference type="EMBL" id="FPAS01000001">
    <property type="protein sequence ID" value="SFT48285.1"/>
    <property type="molecule type" value="Genomic_DNA"/>
</dbReference>